<dbReference type="EMBL" id="BART01010057">
    <property type="protein sequence ID" value="GAG84520.1"/>
    <property type="molecule type" value="Genomic_DNA"/>
</dbReference>
<evidence type="ECO:0008006" key="2">
    <source>
        <dbReference type="Google" id="ProtNLM"/>
    </source>
</evidence>
<sequence>MSNPQTPKRPIKLVKSTLPDSTLGTLENPIKLIAYRGDRAACWFYRLHTPLIYLAQSNPKTFQIVVASAITKDHLAEYYDIIILQRQYKMDVLAPILEQKKKGSKLIYEIDDDLFNIPDWNPAKRVLGKKSVQTGVKRFLNSIDALFVTTETLRDTYKNYCEHIYVLPNSIDYSVLYKYPKNSVLQ</sequence>
<dbReference type="SUPFAM" id="SSF53756">
    <property type="entry name" value="UDP-Glycosyltransferase/glycogen phosphorylase"/>
    <property type="match status" value="1"/>
</dbReference>
<reference evidence="1" key="1">
    <citation type="journal article" date="2014" name="Front. Microbiol.">
        <title>High frequency of phylogenetically diverse reductive dehalogenase-homologous genes in deep subseafloor sedimentary metagenomes.</title>
        <authorList>
            <person name="Kawai M."/>
            <person name="Futagami T."/>
            <person name="Toyoda A."/>
            <person name="Takaki Y."/>
            <person name="Nishi S."/>
            <person name="Hori S."/>
            <person name="Arai W."/>
            <person name="Tsubouchi T."/>
            <person name="Morono Y."/>
            <person name="Uchiyama I."/>
            <person name="Ito T."/>
            <person name="Fujiyama A."/>
            <person name="Inagaki F."/>
            <person name="Takami H."/>
        </authorList>
    </citation>
    <scope>NUCLEOTIDE SEQUENCE</scope>
    <source>
        <strain evidence="1">Expedition CK06-06</strain>
    </source>
</reference>
<comment type="caution">
    <text evidence="1">The sequence shown here is derived from an EMBL/GenBank/DDBJ whole genome shotgun (WGS) entry which is preliminary data.</text>
</comment>
<name>X1AP33_9ZZZZ</name>
<protein>
    <recommendedName>
        <fullName evidence="2">Glycosyltransferase subfamily 4-like N-terminal domain-containing protein</fullName>
    </recommendedName>
</protein>
<gene>
    <name evidence="1" type="ORF">S01H4_22054</name>
</gene>
<organism evidence="1">
    <name type="scientific">marine sediment metagenome</name>
    <dbReference type="NCBI Taxonomy" id="412755"/>
    <lineage>
        <taxon>unclassified sequences</taxon>
        <taxon>metagenomes</taxon>
        <taxon>ecological metagenomes</taxon>
    </lineage>
</organism>
<evidence type="ECO:0000313" key="1">
    <source>
        <dbReference type="EMBL" id="GAG84520.1"/>
    </source>
</evidence>
<dbReference type="Gene3D" id="3.40.50.2000">
    <property type="entry name" value="Glycogen Phosphorylase B"/>
    <property type="match status" value="1"/>
</dbReference>
<accession>X1AP33</accession>
<proteinExistence type="predicted"/>
<dbReference type="AlphaFoldDB" id="X1AP33"/>